<reference evidence="3" key="1">
    <citation type="submission" date="2023-01" db="EMBL/GenBank/DDBJ databases">
        <title>Metagenome sequencing of chrysophaentin producing Chrysophaeum taylorii.</title>
        <authorList>
            <person name="Davison J."/>
            <person name="Bewley C."/>
        </authorList>
    </citation>
    <scope>NUCLEOTIDE SEQUENCE</scope>
    <source>
        <strain evidence="3">NIES-1699</strain>
    </source>
</reference>
<gene>
    <name evidence="3" type="ORF">CTAYLR_005462</name>
</gene>
<dbReference type="Pfam" id="PF13692">
    <property type="entry name" value="Glyco_trans_1_4"/>
    <property type="match status" value="1"/>
</dbReference>
<dbReference type="AlphaFoldDB" id="A0AAD7XSE9"/>
<dbReference type="SUPFAM" id="SSF53756">
    <property type="entry name" value="UDP-Glycosyltransferase/glycogen phosphorylase"/>
    <property type="match status" value="1"/>
</dbReference>
<feature type="signal peptide" evidence="2">
    <location>
        <begin position="1"/>
        <end position="18"/>
    </location>
</feature>
<keyword evidence="4" id="KW-1185">Reference proteome</keyword>
<evidence type="ECO:0000313" key="4">
    <source>
        <dbReference type="Proteomes" id="UP001230188"/>
    </source>
</evidence>
<evidence type="ECO:0008006" key="5">
    <source>
        <dbReference type="Google" id="ProtNLM"/>
    </source>
</evidence>
<evidence type="ECO:0000256" key="1">
    <source>
        <dbReference type="SAM" id="MobiDB-lite"/>
    </source>
</evidence>
<name>A0AAD7XSE9_9STRA</name>
<comment type="caution">
    <text evidence="3">The sequence shown here is derived from an EMBL/GenBank/DDBJ whole genome shotgun (WGS) entry which is preliminary data.</text>
</comment>
<evidence type="ECO:0000256" key="2">
    <source>
        <dbReference type="SAM" id="SignalP"/>
    </source>
</evidence>
<keyword evidence="2" id="KW-0732">Signal</keyword>
<dbReference type="PANTHER" id="PTHR46656">
    <property type="entry name" value="PUTATIVE-RELATED"/>
    <property type="match status" value="1"/>
</dbReference>
<sequence>MRSAYALVLLARMSDALALYLARDRCDLDLSEDVVMMGQGAVRGQKDDIAIETTKGHLTANVSFRPEARYVEYVVETVPGNIVACEGTLGCGGARCAVRRFKGDRRPIAVRRGAFLRVAWALRYGVVSILETHLLPPVEWRLEVGCDRTGFFTELLGHLGALRDALGSDLSVRGLDCSDEELADLFDTEAAALKELTTDRQTPDALAIAHGARCSPGTVDVARLVVEREFAPGRDIGVYECALRAQQVWAPTRWAADQFVAAGATSVVVVPEAVNAALFSREAASRDDKSMAAIDARLGARTDAWTVLCVAKWERRKGLDVLLDGLFRLDDARLALHSYRPSWERGERNLQKVAESRRAIACAGRPRCAVVQWLGDGPLSRSEMRALYSRVDAFVLATRGEGWGLPIHEAMAMELPVVVTNASGIETLASPDAAILLPSNGVDDDGYARGPTARDVADALQYLRTNPATAHRLGKLAREHVVTLFSPHAVASIMRAELQAFVLRRATGRRPSSPPPRWSSVADELR</sequence>
<evidence type="ECO:0000313" key="3">
    <source>
        <dbReference type="EMBL" id="KAJ8609473.1"/>
    </source>
</evidence>
<protein>
    <recommendedName>
        <fullName evidence="5">Glycosyl transferase family 1 domain-containing protein</fullName>
    </recommendedName>
</protein>
<proteinExistence type="predicted"/>
<dbReference type="EMBL" id="JAQMWT010000139">
    <property type="protein sequence ID" value="KAJ8609473.1"/>
    <property type="molecule type" value="Genomic_DNA"/>
</dbReference>
<dbReference type="CDD" id="cd03801">
    <property type="entry name" value="GT4_PimA-like"/>
    <property type="match status" value="1"/>
</dbReference>
<accession>A0AAD7XSE9</accession>
<organism evidence="3 4">
    <name type="scientific">Chrysophaeum taylorii</name>
    <dbReference type="NCBI Taxonomy" id="2483200"/>
    <lineage>
        <taxon>Eukaryota</taxon>
        <taxon>Sar</taxon>
        <taxon>Stramenopiles</taxon>
        <taxon>Ochrophyta</taxon>
        <taxon>Pelagophyceae</taxon>
        <taxon>Pelagomonadales</taxon>
        <taxon>Pelagomonadaceae</taxon>
        <taxon>Chrysophaeum</taxon>
    </lineage>
</organism>
<dbReference type="PANTHER" id="PTHR46656:SF3">
    <property type="entry name" value="PUTATIVE-RELATED"/>
    <property type="match status" value="1"/>
</dbReference>
<feature type="region of interest" description="Disordered" evidence="1">
    <location>
        <begin position="507"/>
        <end position="526"/>
    </location>
</feature>
<feature type="chain" id="PRO_5042294268" description="Glycosyl transferase family 1 domain-containing protein" evidence="2">
    <location>
        <begin position="19"/>
        <end position="526"/>
    </location>
</feature>
<dbReference type="Proteomes" id="UP001230188">
    <property type="component" value="Unassembled WGS sequence"/>
</dbReference>
<dbReference type="Gene3D" id="3.40.50.2000">
    <property type="entry name" value="Glycogen Phosphorylase B"/>
    <property type="match status" value="1"/>
</dbReference>